<evidence type="ECO:0000256" key="1">
    <source>
        <dbReference type="SAM" id="Coils"/>
    </source>
</evidence>
<comment type="caution">
    <text evidence="2">The sequence shown here is derived from an EMBL/GenBank/DDBJ whole genome shotgun (WGS) entry which is preliminary data.</text>
</comment>
<protein>
    <submittedName>
        <fullName evidence="2">Uncharacterized protein</fullName>
    </submittedName>
</protein>
<dbReference type="AlphaFoldDB" id="A0A401QI56"/>
<feature type="coiled-coil region" evidence="1">
    <location>
        <begin position="76"/>
        <end position="103"/>
    </location>
</feature>
<evidence type="ECO:0000313" key="3">
    <source>
        <dbReference type="Proteomes" id="UP000288216"/>
    </source>
</evidence>
<evidence type="ECO:0000313" key="2">
    <source>
        <dbReference type="EMBL" id="GCB85032.1"/>
    </source>
</evidence>
<dbReference type="EMBL" id="BFAA01113557">
    <property type="protein sequence ID" value="GCB85032.1"/>
    <property type="molecule type" value="Genomic_DNA"/>
</dbReference>
<dbReference type="Proteomes" id="UP000288216">
    <property type="component" value="Unassembled WGS sequence"/>
</dbReference>
<proteinExistence type="predicted"/>
<reference evidence="2 3" key="1">
    <citation type="journal article" date="2018" name="Nat. Ecol. Evol.">
        <title>Shark genomes provide insights into elasmobranch evolution and the origin of vertebrates.</title>
        <authorList>
            <person name="Hara Y"/>
            <person name="Yamaguchi K"/>
            <person name="Onimaru K"/>
            <person name="Kadota M"/>
            <person name="Koyanagi M"/>
            <person name="Keeley SD"/>
            <person name="Tatsumi K"/>
            <person name="Tanaka K"/>
            <person name="Motone F"/>
            <person name="Kageyama Y"/>
            <person name="Nozu R"/>
            <person name="Adachi N"/>
            <person name="Nishimura O"/>
            <person name="Nakagawa R"/>
            <person name="Tanegashima C"/>
            <person name="Kiyatake I"/>
            <person name="Matsumoto R"/>
            <person name="Murakumo K"/>
            <person name="Nishida K"/>
            <person name="Terakita A"/>
            <person name="Kuratani S"/>
            <person name="Sato K"/>
            <person name="Hyodo S Kuraku.S."/>
        </authorList>
    </citation>
    <scope>NUCLEOTIDE SEQUENCE [LARGE SCALE GENOMIC DNA]</scope>
</reference>
<accession>A0A401QI56</accession>
<name>A0A401QI56_SCYTO</name>
<keyword evidence="1" id="KW-0175">Coiled coil</keyword>
<keyword evidence="3" id="KW-1185">Reference proteome</keyword>
<sequence length="146" mass="16408">MATAVGHRWFGVCDLAERVRERSKMEARISSYLRKKINLTKSWVLELVNAERPVMAAAAWTEGKEHTKSVEKAVWLSCLSQQVANMARKIAELEQELGEVRASAGDSARPAEQLYSELAEVRQGSLQDGESHLYEKEFLQCQAVEA</sequence>
<gene>
    <name evidence="2" type="ORF">scyTo_0025639</name>
</gene>
<organism evidence="2 3">
    <name type="scientific">Scyliorhinus torazame</name>
    <name type="common">Cloudy catshark</name>
    <name type="synonym">Catulus torazame</name>
    <dbReference type="NCBI Taxonomy" id="75743"/>
    <lineage>
        <taxon>Eukaryota</taxon>
        <taxon>Metazoa</taxon>
        <taxon>Chordata</taxon>
        <taxon>Craniata</taxon>
        <taxon>Vertebrata</taxon>
        <taxon>Chondrichthyes</taxon>
        <taxon>Elasmobranchii</taxon>
        <taxon>Galeomorphii</taxon>
        <taxon>Galeoidea</taxon>
        <taxon>Carcharhiniformes</taxon>
        <taxon>Scyliorhinidae</taxon>
        <taxon>Scyliorhinus</taxon>
    </lineage>
</organism>